<evidence type="ECO:0000313" key="12">
    <source>
        <dbReference type="Proteomes" id="UP000245469"/>
    </source>
</evidence>
<comment type="function">
    <text evidence="7">Catalyzes the interconversion of L-alanine and D-alanine. May also act on other amino acids.</text>
</comment>
<keyword evidence="12" id="KW-1185">Reference proteome</keyword>
<dbReference type="SUPFAM" id="SSF50621">
    <property type="entry name" value="Alanine racemase C-terminal domain-like"/>
    <property type="match status" value="1"/>
</dbReference>
<dbReference type="FunFam" id="2.40.37.10:FF:000015">
    <property type="entry name" value="Alanine racemase"/>
    <property type="match status" value="1"/>
</dbReference>
<dbReference type="Proteomes" id="UP000245469">
    <property type="component" value="Unassembled WGS sequence"/>
</dbReference>
<dbReference type="NCBIfam" id="TIGR00492">
    <property type="entry name" value="alr"/>
    <property type="match status" value="1"/>
</dbReference>
<dbReference type="CDD" id="cd00430">
    <property type="entry name" value="PLPDE_III_AR"/>
    <property type="match status" value="1"/>
</dbReference>
<dbReference type="InterPro" id="IPR029066">
    <property type="entry name" value="PLP-binding_barrel"/>
</dbReference>
<evidence type="ECO:0000256" key="9">
    <source>
        <dbReference type="PIRSR" id="PIRSR600821-52"/>
    </source>
</evidence>
<dbReference type="SUPFAM" id="SSF51419">
    <property type="entry name" value="PLP-binding barrel"/>
    <property type="match status" value="1"/>
</dbReference>
<evidence type="ECO:0000256" key="4">
    <source>
        <dbReference type="ARBA" id="ARBA00022898"/>
    </source>
</evidence>
<dbReference type="SMART" id="SM01005">
    <property type="entry name" value="Ala_racemase_C"/>
    <property type="match status" value="1"/>
</dbReference>
<dbReference type="PROSITE" id="PS00395">
    <property type="entry name" value="ALANINE_RACEMASE"/>
    <property type="match status" value="1"/>
</dbReference>
<accession>A0A316ACI2</accession>
<reference evidence="11 12" key="1">
    <citation type="submission" date="2018-03" db="EMBL/GenBank/DDBJ databases">
        <title>Genomic Encyclopedia of Archaeal and Bacterial Type Strains, Phase II (KMG-II): from individual species to whole genera.</title>
        <authorList>
            <person name="Goeker M."/>
        </authorList>
    </citation>
    <scope>NUCLEOTIDE SEQUENCE [LARGE SCALE GENOMIC DNA]</scope>
    <source>
        <strain evidence="11 12">DSM 44889</strain>
    </source>
</reference>
<comment type="caution">
    <text evidence="11">The sequence shown here is derived from an EMBL/GenBank/DDBJ whole genome shotgun (WGS) entry which is preliminary data.</text>
</comment>
<dbReference type="EC" id="5.1.1.1" evidence="3 7"/>
<dbReference type="RefSeq" id="WP_109773158.1">
    <property type="nucleotide sequence ID" value="NZ_QGDQ01000003.1"/>
</dbReference>
<feature type="active site" description="Proton acceptor; specific for D-alanine" evidence="7">
    <location>
        <position position="62"/>
    </location>
</feature>
<dbReference type="HAMAP" id="MF_01201">
    <property type="entry name" value="Ala_racemase"/>
    <property type="match status" value="1"/>
</dbReference>
<dbReference type="PRINTS" id="PR00992">
    <property type="entry name" value="ALARACEMASE"/>
</dbReference>
<dbReference type="InterPro" id="IPR001608">
    <property type="entry name" value="Ala_racemase_N"/>
</dbReference>
<dbReference type="GO" id="GO:0005829">
    <property type="term" value="C:cytosol"/>
    <property type="evidence" value="ECO:0007669"/>
    <property type="project" value="TreeGrafter"/>
</dbReference>
<keyword evidence="4 7" id="KW-0663">Pyridoxal phosphate</keyword>
<comment type="catalytic activity">
    <reaction evidence="1 7">
        <text>L-alanine = D-alanine</text>
        <dbReference type="Rhea" id="RHEA:20249"/>
        <dbReference type="ChEBI" id="CHEBI:57416"/>
        <dbReference type="ChEBI" id="CHEBI:57972"/>
        <dbReference type="EC" id="5.1.1.1"/>
    </reaction>
</comment>
<feature type="binding site" evidence="7 9">
    <location>
        <position position="160"/>
    </location>
    <ligand>
        <name>substrate</name>
    </ligand>
</feature>
<dbReference type="PANTHER" id="PTHR30511">
    <property type="entry name" value="ALANINE RACEMASE"/>
    <property type="match status" value="1"/>
</dbReference>
<dbReference type="GO" id="GO:0030632">
    <property type="term" value="P:D-alanine biosynthetic process"/>
    <property type="evidence" value="ECO:0007669"/>
    <property type="project" value="UniProtKB-UniRule"/>
</dbReference>
<dbReference type="PANTHER" id="PTHR30511:SF0">
    <property type="entry name" value="ALANINE RACEMASE, CATABOLIC-RELATED"/>
    <property type="match status" value="1"/>
</dbReference>
<feature type="active site" description="Proton acceptor; specific for L-alanine" evidence="7">
    <location>
        <position position="294"/>
    </location>
</feature>
<dbReference type="GO" id="GO:0009252">
    <property type="term" value="P:peptidoglycan biosynthetic process"/>
    <property type="evidence" value="ECO:0007669"/>
    <property type="project" value="TreeGrafter"/>
</dbReference>
<keyword evidence="5 7" id="KW-0413">Isomerase</keyword>
<evidence type="ECO:0000256" key="3">
    <source>
        <dbReference type="ARBA" id="ARBA00013089"/>
    </source>
</evidence>
<protein>
    <recommendedName>
        <fullName evidence="6 7">Alanine racemase</fullName>
        <ecNumber evidence="3 7">5.1.1.1</ecNumber>
    </recommendedName>
</protein>
<dbReference type="GO" id="GO:0030170">
    <property type="term" value="F:pyridoxal phosphate binding"/>
    <property type="evidence" value="ECO:0007669"/>
    <property type="project" value="UniProtKB-UniRule"/>
</dbReference>
<comment type="cofactor">
    <cofactor evidence="2 7 8">
        <name>pyridoxal 5'-phosphate</name>
        <dbReference type="ChEBI" id="CHEBI:597326"/>
    </cofactor>
</comment>
<dbReference type="Gene3D" id="3.20.20.10">
    <property type="entry name" value="Alanine racemase"/>
    <property type="match status" value="1"/>
</dbReference>
<dbReference type="EMBL" id="QGDQ01000003">
    <property type="protein sequence ID" value="PWJ55433.1"/>
    <property type="molecule type" value="Genomic_DNA"/>
</dbReference>
<evidence type="ECO:0000256" key="8">
    <source>
        <dbReference type="PIRSR" id="PIRSR600821-50"/>
    </source>
</evidence>
<evidence type="ECO:0000256" key="2">
    <source>
        <dbReference type="ARBA" id="ARBA00001933"/>
    </source>
</evidence>
<dbReference type="InterPro" id="IPR020622">
    <property type="entry name" value="Ala_racemase_pyridoxalP-BS"/>
</dbReference>
<comment type="similarity">
    <text evidence="7">Belongs to the alanine racemase family.</text>
</comment>
<evidence type="ECO:0000259" key="10">
    <source>
        <dbReference type="SMART" id="SM01005"/>
    </source>
</evidence>
<dbReference type="FunFam" id="3.20.20.10:FF:000002">
    <property type="entry name" value="Alanine racemase"/>
    <property type="match status" value="1"/>
</dbReference>
<dbReference type="Pfam" id="PF00842">
    <property type="entry name" value="Ala_racemase_C"/>
    <property type="match status" value="1"/>
</dbReference>
<feature type="modified residue" description="N6-(pyridoxal phosphate)lysine" evidence="7 8">
    <location>
        <position position="62"/>
    </location>
</feature>
<name>A0A316ACI2_9ACTN</name>
<evidence type="ECO:0000256" key="7">
    <source>
        <dbReference type="HAMAP-Rule" id="MF_01201"/>
    </source>
</evidence>
<dbReference type="InterPro" id="IPR009006">
    <property type="entry name" value="Ala_racemase/Decarboxylase_C"/>
</dbReference>
<evidence type="ECO:0000256" key="1">
    <source>
        <dbReference type="ARBA" id="ARBA00000316"/>
    </source>
</evidence>
<evidence type="ECO:0000256" key="6">
    <source>
        <dbReference type="ARBA" id="ARBA00072221"/>
    </source>
</evidence>
<comment type="pathway">
    <text evidence="7">Amino-acid biosynthesis; D-alanine biosynthesis; D-alanine from L-alanine: step 1/1.</text>
</comment>
<sequence>MTDASREDLRGDLQGDLRGDPREDLFAPTWTGQVVVDLDAIAANTALLVERAAPAAVMAVVKADAYGHGLVPAARAALAGGATWLGVAQLAEALALRAAGVTAPVLCWLWAPGQDVASAVAAGINLSASSQQAVEILADAARATGRPVRLHLEVETGMGRGGAAPQDWPGAVRAALVARAEGLADLVGAWSHLARSDEPADPCTTRQRGAFTEALAVAEGLGATFSLRHLANSAALLTAPETHFDLVRPGIAVYGLSPGPEVGTSELLGLRPAMSVRTRLALVKDVGAGQGVSYGHTYTTDRPTRLGLVPLGYADGVPRAASGVGPVVVAGGRTTVAGRVCMDQFVVDLGGLPGADRAAAGDLVELFGDGALGGPTAEDWAHACGTIGYEVLARMSARLPRRYTGTAGVQQAVGAVEAAEAAEVSAFAEASVTAELERGQR</sequence>
<organism evidence="11 12">
    <name type="scientific">Quadrisphaera granulorum</name>
    <dbReference type="NCBI Taxonomy" id="317664"/>
    <lineage>
        <taxon>Bacteria</taxon>
        <taxon>Bacillati</taxon>
        <taxon>Actinomycetota</taxon>
        <taxon>Actinomycetes</taxon>
        <taxon>Kineosporiales</taxon>
        <taxon>Kineosporiaceae</taxon>
        <taxon>Quadrisphaera</taxon>
    </lineage>
</organism>
<evidence type="ECO:0000256" key="5">
    <source>
        <dbReference type="ARBA" id="ARBA00023235"/>
    </source>
</evidence>
<dbReference type="InterPro" id="IPR011079">
    <property type="entry name" value="Ala_racemase_C"/>
</dbReference>
<gene>
    <name evidence="11" type="ORF">BXY45_103104</name>
</gene>
<feature type="binding site" evidence="7 9">
    <location>
        <position position="342"/>
    </location>
    <ligand>
        <name>substrate</name>
    </ligand>
</feature>
<dbReference type="AlphaFoldDB" id="A0A316ACI2"/>
<dbReference type="InterPro" id="IPR000821">
    <property type="entry name" value="Ala_racemase"/>
</dbReference>
<feature type="domain" description="Alanine racemase C-terminal" evidence="10">
    <location>
        <begin position="273"/>
        <end position="404"/>
    </location>
</feature>
<dbReference type="UniPathway" id="UPA00042">
    <property type="reaction ID" value="UER00497"/>
</dbReference>
<dbReference type="Pfam" id="PF01168">
    <property type="entry name" value="Ala_racemase_N"/>
    <property type="match status" value="1"/>
</dbReference>
<dbReference type="Gene3D" id="2.40.37.10">
    <property type="entry name" value="Lyase, Ornithine Decarboxylase, Chain A, domain 1"/>
    <property type="match status" value="1"/>
</dbReference>
<dbReference type="OrthoDB" id="9813814at2"/>
<dbReference type="GO" id="GO:0008784">
    <property type="term" value="F:alanine racemase activity"/>
    <property type="evidence" value="ECO:0007669"/>
    <property type="project" value="UniProtKB-UniRule"/>
</dbReference>
<evidence type="ECO:0000313" key="11">
    <source>
        <dbReference type="EMBL" id="PWJ55433.1"/>
    </source>
</evidence>
<proteinExistence type="inferred from homology"/>